<dbReference type="Proteomes" id="UP000470771">
    <property type="component" value="Unassembled WGS sequence"/>
</dbReference>
<sequence>MKKTILLLSAVIVLAGVAYYISLNDKKSTIREEFTDFAVKDTADVVKFRITSLNESATLAREGNHWKVNNKHIARPDAVNLILKTFNQIEVLNPVSDLEMSAIIKYLSSSAVKVEIFTNKSGDKPVKVWYVGMATESNMGTYMLLEKGGQKSSRPMVTHLPSNFGYLSSRFFTKESLWRNPIAMQMPAKEIKSIIIESPSKEHPEYKFEHFGDNQFKYTDLLTGAEVKLSPEKAIPYFKRASSLAYEYEDINTEKEIIDSIFNSTPQYLLTLERMNGEIQTLKTFWMPVKKDAKDLQGRALQHHNERMYAQSSINEGRALVVQNYLFDQILKPFDGVDSLAVDK</sequence>
<proteinExistence type="predicted"/>
<organism evidence="1 2">
    <name type="scientific">Acidiluteibacter ferrifornacis</name>
    <dbReference type="NCBI Taxonomy" id="2692424"/>
    <lineage>
        <taxon>Bacteria</taxon>
        <taxon>Pseudomonadati</taxon>
        <taxon>Bacteroidota</taxon>
        <taxon>Flavobacteriia</taxon>
        <taxon>Flavobacteriales</taxon>
        <taxon>Cryomorphaceae</taxon>
        <taxon>Acidiluteibacter</taxon>
    </lineage>
</organism>
<protein>
    <recommendedName>
        <fullName evidence="3">DUF4340 domain-containing protein</fullName>
    </recommendedName>
</protein>
<dbReference type="RefSeq" id="WP_160632254.1">
    <property type="nucleotide sequence ID" value="NZ_WWNE01000004.1"/>
</dbReference>
<comment type="caution">
    <text evidence="1">The sequence shown here is derived from an EMBL/GenBank/DDBJ whole genome shotgun (WGS) entry which is preliminary data.</text>
</comment>
<evidence type="ECO:0008006" key="3">
    <source>
        <dbReference type="Google" id="ProtNLM"/>
    </source>
</evidence>
<gene>
    <name evidence="1" type="ORF">GQN54_04180</name>
</gene>
<accession>A0A6N9NJC7</accession>
<reference evidence="1 2" key="1">
    <citation type="submission" date="2019-12" db="EMBL/GenBank/DDBJ databases">
        <authorList>
            <person name="Zhao J."/>
        </authorList>
    </citation>
    <scope>NUCLEOTIDE SEQUENCE [LARGE SCALE GENOMIC DNA]</scope>
    <source>
        <strain evidence="1 2">S-15</strain>
    </source>
</reference>
<keyword evidence="2" id="KW-1185">Reference proteome</keyword>
<dbReference type="AlphaFoldDB" id="A0A6N9NJC7"/>
<evidence type="ECO:0000313" key="2">
    <source>
        <dbReference type="Proteomes" id="UP000470771"/>
    </source>
</evidence>
<dbReference type="EMBL" id="WWNE01000004">
    <property type="protein sequence ID" value="NBG65300.1"/>
    <property type="molecule type" value="Genomic_DNA"/>
</dbReference>
<evidence type="ECO:0000313" key="1">
    <source>
        <dbReference type="EMBL" id="NBG65300.1"/>
    </source>
</evidence>
<name>A0A6N9NJC7_9FLAO</name>